<dbReference type="GO" id="GO:0004016">
    <property type="term" value="F:adenylate cyclase activity"/>
    <property type="evidence" value="ECO:0007669"/>
    <property type="project" value="UniProtKB-EC"/>
</dbReference>
<keyword evidence="5" id="KW-0456">Lyase</keyword>
<dbReference type="SUPFAM" id="SSF158472">
    <property type="entry name" value="HAMP domain-like"/>
    <property type="match status" value="1"/>
</dbReference>
<evidence type="ECO:0000313" key="5">
    <source>
        <dbReference type="EMBL" id="CUH47612.1"/>
    </source>
</evidence>
<dbReference type="PROSITE" id="PS50885">
    <property type="entry name" value="HAMP"/>
    <property type="match status" value="1"/>
</dbReference>
<dbReference type="InterPro" id="IPR003660">
    <property type="entry name" value="HAMP_dom"/>
</dbReference>
<feature type="coiled-coil region" evidence="1">
    <location>
        <begin position="296"/>
        <end position="323"/>
    </location>
</feature>
<keyword evidence="1" id="KW-0175">Coiled coil</keyword>
<evidence type="ECO:0000313" key="6">
    <source>
        <dbReference type="Proteomes" id="UP000050783"/>
    </source>
</evidence>
<feature type="transmembrane region" description="Helical" evidence="2">
    <location>
        <begin position="30"/>
        <end position="52"/>
    </location>
</feature>
<dbReference type="CDD" id="cd07302">
    <property type="entry name" value="CHD"/>
    <property type="match status" value="1"/>
</dbReference>
<dbReference type="GO" id="GO:0035556">
    <property type="term" value="P:intracellular signal transduction"/>
    <property type="evidence" value="ECO:0007669"/>
    <property type="project" value="InterPro"/>
</dbReference>
<dbReference type="InterPro" id="IPR029787">
    <property type="entry name" value="Nucleotide_cyclase"/>
</dbReference>
<dbReference type="PANTHER" id="PTHR43081:SF20">
    <property type="entry name" value="TWO-COMPONENT RESPONSE REGULATOR"/>
    <property type="match status" value="1"/>
</dbReference>
<sequence>MTHDRNGGPDRPPLVALSVAKVALSVRAKLLVAFLGITGLLVCLVLFGLYALHQANLRSETMMRDQERIAFFNDTHTTISNLNTHLLSLFVPQNLKDFPRQNGVLGASTRSILHVSAALERNLALGFRSFGQPGMPDAQAIANLRSDLQDILPAITELRRLNREGDLLAAAQYGIDHMFEPLQAMQREAYTVAQDVEQEVRELARTTERAYLTSRLSITAAAIAAIGIALLLGYSISSSLLWPIERIHAVLSKLSRGGFDNRITVPNRDELGELANHVNQTSEKLGALYGQVEVQKAQLADLNAALETRVANQIEEIERTNRLKRFLPAQVAAMIVGATDEADVLRTRKAEITVLFADLRGFTAFATVANADQVVSALNSFHGTCGPLVEACGGTLERFLGDGLMVLFGAPVPLDDAAQRAVDLAQKMQVDVRKAMVPYRAGTAQHGLGLGIGIATGAATLGRIGFEGRVDYSAIGPAPNLAARLCEIAKDGQVLVSNATARQVRIDMTPAGPFDLKGIGTRVSAYELARLVESRAAPHVCAPYP</sequence>
<feature type="transmembrane region" description="Helical" evidence="2">
    <location>
        <begin position="216"/>
        <end position="236"/>
    </location>
</feature>
<evidence type="ECO:0000256" key="1">
    <source>
        <dbReference type="SAM" id="Coils"/>
    </source>
</evidence>
<dbReference type="GO" id="GO:0006171">
    <property type="term" value="P:cAMP biosynthetic process"/>
    <property type="evidence" value="ECO:0007669"/>
    <property type="project" value="TreeGrafter"/>
</dbReference>
<dbReference type="PROSITE" id="PS50125">
    <property type="entry name" value="GUANYLATE_CYCLASE_2"/>
    <property type="match status" value="1"/>
</dbReference>
<dbReference type="RefSeq" id="WP_058277278.1">
    <property type="nucleotide sequence ID" value="NZ_CYPU01000030.1"/>
</dbReference>
<dbReference type="InterPro" id="IPR050697">
    <property type="entry name" value="Adenylyl/Guanylyl_Cyclase_3/4"/>
</dbReference>
<dbReference type="EMBL" id="CYPU01000030">
    <property type="protein sequence ID" value="CUH47612.1"/>
    <property type="molecule type" value="Genomic_DNA"/>
</dbReference>
<dbReference type="Gene3D" id="3.30.70.1230">
    <property type="entry name" value="Nucleotide cyclase"/>
    <property type="match status" value="1"/>
</dbReference>
<protein>
    <submittedName>
        <fullName evidence="5">Adenylate cyclase 2</fullName>
        <ecNumber evidence="5">4.6.1.1</ecNumber>
    </submittedName>
</protein>
<dbReference type="Pfam" id="PF00672">
    <property type="entry name" value="HAMP"/>
    <property type="match status" value="1"/>
</dbReference>
<dbReference type="CDD" id="cd06225">
    <property type="entry name" value="HAMP"/>
    <property type="match status" value="1"/>
</dbReference>
<dbReference type="Pfam" id="PF00211">
    <property type="entry name" value="Guanylate_cyc"/>
    <property type="match status" value="1"/>
</dbReference>
<dbReference type="STRING" id="81569.RUM4293_03867"/>
<name>A0A0N7LQC2_9RHOB</name>
<evidence type="ECO:0000256" key="2">
    <source>
        <dbReference type="SAM" id="Phobius"/>
    </source>
</evidence>
<dbReference type="AlphaFoldDB" id="A0A0N7LQC2"/>
<feature type="domain" description="HAMP" evidence="4">
    <location>
        <begin position="238"/>
        <end position="290"/>
    </location>
</feature>
<keyword evidence="2" id="KW-1133">Transmembrane helix</keyword>
<dbReference type="SUPFAM" id="SSF55073">
    <property type="entry name" value="Nucleotide cyclase"/>
    <property type="match status" value="1"/>
</dbReference>
<reference evidence="5 6" key="1">
    <citation type="submission" date="2015-09" db="EMBL/GenBank/DDBJ databases">
        <authorList>
            <consortium name="Swine Surveillance"/>
        </authorList>
    </citation>
    <scope>NUCLEOTIDE SEQUENCE [LARGE SCALE GENOMIC DNA]</scope>
    <source>
        <strain evidence="5 6">CECT 4292</strain>
    </source>
</reference>
<gene>
    <name evidence="5" type="primary">cyaB_5</name>
    <name evidence="5" type="ORF">RUA4292_01783</name>
</gene>
<dbReference type="SMART" id="SM00044">
    <property type="entry name" value="CYCc"/>
    <property type="match status" value="1"/>
</dbReference>
<dbReference type="Gene3D" id="6.10.340.10">
    <property type="match status" value="1"/>
</dbReference>
<accession>A0A0N7LQC2</accession>
<dbReference type="GO" id="GO:0016020">
    <property type="term" value="C:membrane"/>
    <property type="evidence" value="ECO:0007669"/>
    <property type="project" value="InterPro"/>
</dbReference>
<dbReference type="PANTHER" id="PTHR43081">
    <property type="entry name" value="ADENYLATE CYCLASE, TERMINAL-DIFFERENTIATION SPECIFIC-RELATED"/>
    <property type="match status" value="1"/>
</dbReference>
<dbReference type="Proteomes" id="UP000050783">
    <property type="component" value="Unassembled WGS sequence"/>
</dbReference>
<evidence type="ECO:0000259" key="4">
    <source>
        <dbReference type="PROSITE" id="PS50885"/>
    </source>
</evidence>
<dbReference type="SMART" id="SM00304">
    <property type="entry name" value="HAMP"/>
    <property type="match status" value="1"/>
</dbReference>
<dbReference type="InterPro" id="IPR001054">
    <property type="entry name" value="A/G_cyclase"/>
</dbReference>
<keyword evidence="2" id="KW-0472">Membrane</keyword>
<dbReference type="EC" id="4.6.1.1" evidence="5"/>
<feature type="domain" description="Guanylate cyclase" evidence="3">
    <location>
        <begin position="353"/>
        <end position="486"/>
    </location>
</feature>
<organism evidence="5 6">
    <name type="scientific">Ruegeria atlantica</name>
    <dbReference type="NCBI Taxonomy" id="81569"/>
    <lineage>
        <taxon>Bacteria</taxon>
        <taxon>Pseudomonadati</taxon>
        <taxon>Pseudomonadota</taxon>
        <taxon>Alphaproteobacteria</taxon>
        <taxon>Rhodobacterales</taxon>
        <taxon>Roseobacteraceae</taxon>
        <taxon>Ruegeria</taxon>
    </lineage>
</organism>
<dbReference type="OrthoDB" id="315417at2"/>
<evidence type="ECO:0000259" key="3">
    <source>
        <dbReference type="PROSITE" id="PS50125"/>
    </source>
</evidence>
<keyword evidence="2" id="KW-0812">Transmembrane</keyword>
<dbReference type="GeneID" id="55493017"/>
<proteinExistence type="predicted"/>